<comment type="caution">
    <text evidence="4">The sequence shown here is derived from an EMBL/GenBank/DDBJ whole genome shotgun (WGS) entry which is preliminary data.</text>
</comment>
<accession>A0A923SF43</accession>
<evidence type="ECO:0000313" key="5">
    <source>
        <dbReference type="Proteomes" id="UP000608513"/>
    </source>
</evidence>
<proteinExistence type="predicted"/>
<dbReference type="Pfam" id="PF12849">
    <property type="entry name" value="PBP_like_2"/>
    <property type="match status" value="1"/>
</dbReference>
<sequence>MNKYVGILAACAAFAASQPVAAQVLEVSGATTVQRRVLEPGAEPLKAATGIQLKILGPGTGKGMLALFDGKVPVAAAGESLEDAVASAKAAAAEAGRTVTVPANLVYHPVASDNIVVAVHAANPVKTLTRQQIKDLLTGKTKNWKDVGGPNLPVKLYAAAPGQAVRNAVQKGFMEGAEYPADATDIRTAVEQLKVIAGDPAGIGAMSEPVIKAGPEKVHVVTGAVIPRPLGFVTIGAPNPQAQKMIDYFRSPEGQKQIR</sequence>
<dbReference type="Proteomes" id="UP000608513">
    <property type="component" value="Unassembled WGS sequence"/>
</dbReference>
<evidence type="ECO:0000259" key="3">
    <source>
        <dbReference type="Pfam" id="PF12849"/>
    </source>
</evidence>
<name>A0A923SF43_9BURK</name>
<dbReference type="AlphaFoldDB" id="A0A923SF43"/>
<dbReference type="SUPFAM" id="SSF53850">
    <property type="entry name" value="Periplasmic binding protein-like II"/>
    <property type="match status" value="1"/>
</dbReference>
<dbReference type="PANTHER" id="PTHR30570">
    <property type="entry name" value="PERIPLASMIC PHOSPHATE BINDING COMPONENT OF PHOSPHATE ABC TRANSPORTER"/>
    <property type="match status" value="1"/>
</dbReference>
<evidence type="ECO:0000313" key="4">
    <source>
        <dbReference type="EMBL" id="MBC5783567.1"/>
    </source>
</evidence>
<keyword evidence="5" id="KW-1185">Reference proteome</keyword>
<dbReference type="RefSeq" id="WP_187076317.1">
    <property type="nucleotide sequence ID" value="NZ_JACORT010000004.1"/>
</dbReference>
<dbReference type="InterPro" id="IPR050811">
    <property type="entry name" value="Phosphate_ABC_transporter"/>
</dbReference>
<dbReference type="PANTHER" id="PTHR30570:SF1">
    <property type="entry name" value="PHOSPHATE-BINDING PROTEIN PSTS"/>
    <property type="match status" value="1"/>
</dbReference>
<protein>
    <submittedName>
        <fullName evidence="4">Substrate-binding domain-containing protein</fullName>
    </submittedName>
</protein>
<evidence type="ECO:0000256" key="1">
    <source>
        <dbReference type="ARBA" id="ARBA00022729"/>
    </source>
</evidence>
<feature type="signal peptide" evidence="2">
    <location>
        <begin position="1"/>
        <end position="22"/>
    </location>
</feature>
<dbReference type="InterPro" id="IPR024370">
    <property type="entry name" value="PBP_domain"/>
</dbReference>
<feature type="chain" id="PRO_5036742734" evidence="2">
    <location>
        <begin position="23"/>
        <end position="259"/>
    </location>
</feature>
<keyword evidence="1 2" id="KW-0732">Signal</keyword>
<feature type="domain" description="PBP" evidence="3">
    <location>
        <begin position="17"/>
        <end position="204"/>
    </location>
</feature>
<organism evidence="4 5">
    <name type="scientific">Ramlibacter cellulosilyticus</name>
    <dbReference type="NCBI Taxonomy" id="2764187"/>
    <lineage>
        <taxon>Bacteria</taxon>
        <taxon>Pseudomonadati</taxon>
        <taxon>Pseudomonadota</taxon>
        <taxon>Betaproteobacteria</taxon>
        <taxon>Burkholderiales</taxon>
        <taxon>Comamonadaceae</taxon>
        <taxon>Ramlibacter</taxon>
    </lineage>
</organism>
<dbReference type="Gene3D" id="3.40.190.10">
    <property type="entry name" value="Periplasmic binding protein-like II"/>
    <property type="match status" value="2"/>
</dbReference>
<gene>
    <name evidence="4" type="ORF">H8N03_11480</name>
</gene>
<dbReference type="EMBL" id="JACORT010000004">
    <property type="protein sequence ID" value="MBC5783567.1"/>
    <property type="molecule type" value="Genomic_DNA"/>
</dbReference>
<reference evidence="4" key="1">
    <citation type="submission" date="2020-08" db="EMBL/GenBank/DDBJ databases">
        <title>Ramlibacter sp. USB13 16S ribosomal RNA gene genome sequencing and assembly.</title>
        <authorList>
            <person name="Kang M."/>
        </authorList>
    </citation>
    <scope>NUCLEOTIDE SEQUENCE</scope>
    <source>
        <strain evidence="4">USB13</strain>
    </source>
</reference>
<evidence type="ECO:0000256" key="2">
    <source>
        <dbReference type="SAM" id="SignalP"/>
    </source>
</evidence>